<accession>A0ABR3IUB4</accession>
<feature type="region of interest" description="Disordered" evidence="1">
    <location>
        <begin position="166"/>
        <end position="214"/>
    </location>
</feature>
<dbReference type="Proteomes" id="UP001556367">
    <property type="component" value="Unassembled WGS sequence"/>
</dbReference>
<feature type="compositionally biased region" description="Low complexity" evidence="1">
    <location>
        <begin position="70"/>
        <end position="88"/>
    </location>
</feature>
<feature type="region of interest" description="Disordered" evidence="1">
    <location>
        <begin position="58"/>
        <end position="110"/>
    </location>
</feature>
<dbReference type="EMBL" id="JASNQZ010000015">
    <property type="protein sequence ID" value="KAL0946839.1"/>
    <property type="molecule type" value="Genomic_DNA"/>
</dbReference>
<comment type="caution">
    <text evidence="3">The sequence shown here is derived from an EMBL/GenBank/DDBJ whole genome shotgun (WGS) entry which is preliminary data.</text>
</comment>
<dbReference type="InterPro" id="IPR036361">
    <property type="entry name" value="SAP_dom_sf"/>
</dbReference>
<sequence>MFQIIRFRASSLRPSARSYLTRSWENQSAAQLRQEAKHRGLSPKGNKASLILRIQEHEARSVASSPDPVSPRAVHASAAAAATHVPHAVDGEAPGIPATPESNKTASASSSGDYLKVILPDLSQPDPEPPVQIPYLPDLWESKKVTETAEAEETASEPVLPKLLVVAGSTHPGGGPSHNLLDTNASTLESSTPESSESSDASKPTQQKQGLLGDIAEDIGLPSFGSVKSGFSKFFS</sequence>
<dbReference type="Pfam" id="PF02037">
    <property type="entry name" value="SAP"/>
    <property type="match status" value="1"/>
</dbReference>
<evidence type="ECO:0000313" key="3">
    <source>
        <dbReference type="EMBL" id="KAL0946839.1"/>
    </source>
</evidence>
<feature type="domain" description="SAP" evidence="2">
    <location>
        <begin position="24"/>
        <end position="58"/>
    </location>
</feature>
<feature type="compositionally biased region" description="Polar residues" evidence="1">
    <location>
        <begin position="100"/>
        <end position="110"/>
    </location>
</feature>
<evidence type="ECO:0000259" key="2">
    <source>
        <dbReference type="PROSITE" id="PS50800"/>
    </source>
</evidence>
<proteinExistence type="predicted"/>
<keyword evidence="4" id="KW-1185">Reference proteome</keyword>
<gene>
    <name evidence="3" type="ORF">HGRIS_013007</name>
</gene>
<dbReference type="SUPFAM" id="SSF68906">
    <property type="entry name" value="SAP domain"/>
    <property type="match status" value="1"/>
</dbReference>
<dbReference type="Gene3D" id="1.10.720.30">
    <property type="entry name" value="SAP domain"/>
    <property type="match status" value="1"/>
</dbReference>
<protein>
    <recommendedName>
        <fullName evidence="2">SAP domain-containing protein</fullName>
    </recommendedName>
</protein>
<dbReference type="InterPro" id="IPR003034">
    <property type="entry name" value="SAP_dom"/>
</dbReference>
<dbReference type="PROSITE" id="PS50800">
    <property type="entry name" value="SAP"/>
    <property type="match status" value="1"/>
</dbReference>
<reference evidence="4" key="1">
    <citation type="submission" date="2024-06" db="EMBL/GenBank/DDBJ databases">
        <title>Multi-omics analyses provide insights into the biosynthesis of the anticancer antibiotic pleurotin in Hohenbuehelia grisea.</title>
        <authorList>
            <person name="Weaver J.A."/>
            <person name="Alberti F."/>
        </authorList>
    </citation>
    <scope>NUCLEOTIDE SEQUENCE [LARGE SCALE GENOMIC DNA]</scope>
    <source>
        <strain evidence="4">T-177</strain>
    </source>
</reference>
<evidence type="ECO:0000256" key="1">
    <source>
        <dbReference type="SAM" id="MobiDB-lite"/>
    </source>
</evidence>
<evidence type="ECO:0000313" key="4">
    <source>
        <dbReference type="Proteomes" id="UP001556367"/>
    </source>
</evidence>
<feature type="compositionally biased region" description="Low complexity" evidence="1">
    <location>
        <begin position="186"/>
        <end position="199"/>
    </location>
</feature>
<name>A0ABR3IUB4_9AGAR</name>
<organism evidence="3 4">
    <name type="scientific">Hohenbuehelia grisea</name>
    <dbReference type="NCBI Taxonomy" id="104357"/>
    <lineage>
        <taxon>Eukaryota</taxon>
        <taxon>Fungi</taxon>
        <taxon>Dikarya</taxon>
        <taxon>Basidiomycota</taxon>
        <taxon>Agaricomycotina</taxon>
        <taxon>Agaricomycetes</taxon>
        <taxon>Agaricomycetidae</taxon>
        <taxon>Agaricales</taxon>
        <taxon>Pleurotineae</taxon>
        <taxon>Pleurotaceae</taxon>
        <taxon>Hohenbuehelia</taxon>
    </lineage>
</organism>